<proteinExistence type="predicted"/>
<dbReference type="OrthoDB" id="10051448at2759"/>
<gene>
    <name evidence="1" type="ORF">OXX778_LOCUS7633</name>
</gene>
<accession>A0A813U6F0</accession>
<keyword evidence="2" id="KW-1185">Reference proteome</keyword>
<dbReference type="Proteomes" id="UP000663879">
    <property type="component" value="Unassembled WGS sequence"/>
</dbReference>
<reference evidence="1" key="1">
    <citation type="submission" date="2021-02" db="EMBL/GenBank/DDBJ databases">
        <authorList>
            <person name="Nowell W R."/>
        </authorList>
    </citation>
    <scope>NUCLEOTIDE SEQUENCE</scope>
    <source>
        <strain evidence="1">Ploen Becks lab</strain>
    </source>
</reference>
<name>A0A813U6F0_9BILA</name>
<comment type="caution">
    <text evidence="1">The sequence shown here is derived from an EMBL/GenBank/DDBJ whole genome shotgun (WGS) entry which is preliminary data.</text>
</comment>
<sequence>MDFETASIQAFKEAFPGVIIKGCHFHFTQALWKNIQKAGLSDVYSKQSFLYDYLNLFKSLAFVRVVLLNAAWYLINYYTPANNPKVLEFKEYFIKTWIEDVNFPTEMWNHYYNDGPRINNHVEGYNSKLNKYIDRNHPHIYSAIKTLKDLETTTGLNFYQRESGGLNQFPRRPNDI</sequence>
<evidence type="ECO:0000313" key="1">
    <source>
        <dbReference type="EMBL" id="CAF0824223.1"/>
    </source>
</evidence>
<evidence type="ECO:0000313" key="2">
    <source>
        <dbReference type="Proteomes" id="UP000663879"/>
    </source>
</evidence>
<dbReference type="AlphaFoldDB" id="A0A813U6F0"/>
<evidence type="ECO:0008006" key="3">
    <source>
        <dbReference type="Google" id="ProtNLM"/>
    </source>
</evidence>
<dbReference type="EMBL" id="CAJNOC010000985">
    <property type="protein sequence ID" value="CAF0824223.1"/>
    <property type="molecule type" value="Genomic_DNA"/>
</dbReference>
<protein>
    <recommendedName>
        <fullName evidence="3">MULE transposase domain-containing protein</fullName>
    </recommendedName>
</protein>
<organism evidence="1 2">
    <name type="scientific">Brachionus calyciflorus</name>
    <dbReference type="NCBI Taxonomy" id="104777"/>
    <lineage>
        <taxon>Eukaryota</taxon>
        <taxon>Metazoa</taxon>
        <taxon>Spiralia</taxon>
        <taxon>Gnathifera</taxon>
        <taxon>Rotifera</taxon>
        <taxon>Eurotatoria</taxon>
        <taxon>Monogononta</taxon>
        <taxon>Pseudotrocha</taxon>
        <taxon>Ploima</taxon>
        <taxon>Brachionidae</taxon>
        <taxon>Brachionus</taxon>
    </lineage>
</organism>